<evidence type="ECO:0000313" key="2">
    <source>
        <dbReference type="EMBL" id="KGN61862.1"/>
    </source>
</evidence>
<organism evidence="2 3">
    <name type="scientific">Cucumis sativus</name>
    <name type="common">Cucumber</name>
    <dbReference type="NCBI Taxonomy" id="3659"/>
    <lineage>
        <taxon>Eukaryota</taxon>
        <taxon>Viridiplantae</taxon>
        <taxon>Streptophyta</taxon>
        <taxon>Embryophyta</taxon>
        <taxon>Tracheophyta</taxon>
        <taxon>Spermatophyta</taxon>
        <taxon>Magnoliopsida</taxon>
        <taxon>eudicotyledons</taxon>
        <taxon>Gunneridae</taxon>
        <taxon>Pentapetalae</taxon>
        <taxon>rosids</taxon>
        <taxon>fabids</taxon>
        <taxon>Cucurbitales</taxon>
        <taxon>Cucurbitaceae</taxon>
        <taxon>Benincaseae</taxon>
        <taxon>Cucumis</taxon>
    </lineage>
</organism>
<dbReference type="EMBL" id="CM002923">
    <property type="protein sequence ID" value="KGN61862.1"/>
    <property type="molecule type" value="Genomic_DNA"/>
</dbReference>
<protein>
    <submittedName>
        <fullName evidence="2">Uncharacterized protein</fullName>
    </submittedName>
</protein>
<proteinExistence type="inferred from homology"/>
<dbReference type="eggNOG" id="ENOG502RXRR">
    <property type="taxonomic scope" value="Eukaryota"/>
</dbReference>
<dbReference type="OMA" id="IAEKPVC"/>
<dbReference type="Pfam" id="PF02519">
    <property type="entry name" value="Auxin_inducible"/>
    <property type="match status" value="1"/>
</dbReference>
<dbReference type="PANTHER" id="PTHR31374:SF183">
    <property type="entry name" value="SAUR-LIKE AUXIN-RESPONSIVE PROTEIN FAMILY"/>
    <property type="match status" value="1"/>
</dbReference>
<accession>A0A0A0LM48</accession>
<reference evidence="2 3" key="3">
    <citation type="journal article" date="2010" name="BMC Genomics">
        <title>Transcriptome sequencing and comparative analysis of cucumber flowers with different sex types.</title>
        <authorList>
            <person name="Guo S."/>
            <person name="Zheng Y."/>
            <person name="Joung J.G."/>
            <person name="Liu S."/>
            <person name="Zhang Z."/>
            <person name="Crasta O.R."/>
            <person name="Sobral B.W."/>
            <person name="Xu Y."/>
            <person name="Huang S."/>
            <person name="Fei Z."/>
        </authorList>
    </citation>
    <scope>NUCLEOTIDE SEQUENCE [LARGE SCALE GENOMIC DNA]</scope>
    <source>
        <strain evidence="3">cv. 9930</strain>
    </source>
</reference>
<dbReference type="AlphaFoldDB" id="A0A0A0LM48"/>
<dbReference type="Gramene" id="KGN61862">
    <property type="protein sequence ID" value="KGN61862"/>
    <property type="gene ID" value="Csa_2G257100"/>
</dbReference>
<sequence length="222" mass="25578">MIYYRKIEISTKRKNKESKYVEYEGQFGTVVLIKAPSNPQNETTPQTHYKKKRFYRFSFLQSPSPEKTNMSPETSKSHKIRRIVRLRQMLQHWRKKARAAACTAPPSDVPAGHIAVCVGTGCRRFIVRTTFLNHPIFLKLLSQAEEEYGFETRGPLALPCDESVFEEVLRVVAHSELSNSSRTSNLKDLTRRCDEDVRSKNLEFLGESRPLLYGFSDNKSVC</sequence>
<comment type="similarity">
    <text evidence="1">Belongs to the ARG7 family.</text>
</comment>
<keyword evidence="3" id="KW-1185">Reference proteome</keyword>
<dbReference type="PANTHER" id="PTHR31374">
    <property type="entry name" value="AUXIN-INDUCED PROTEIN-LIKE-RELATED"/>
    <property type="match status" value="1"/>
</dbReference>
<dbReference type="Proteomes" id="UP000029981">
    <property type="component" value="Chromosome 2"/>
</dbReference>
<name>A0A0A0LM48_CUCSA</name>
<reference evidence="2 3" key="2">
    <citation type="journal article" date="2009" name="PLoS ONE">
        <title>An integrated genetic and cytogenetic map of the cucumber genome.</title>
        <authorList>
            <person name="Ren Y."/>
            <person name="Zhang Z."/>
            <person name="Liu J."/>
            <person name="Staub J.E."/>
            <person name="Han Y."/>
            <person name="Cheng Z."/>
            <person name="Li X."/>
            <person name="Lu J."/>
            <person name="Miao H."/>
            <person name="Kang H."/>
            <person name="Xie B."/>
            <person name="Gu X."/>
            <person name="Wang X."/>
            <person name="Du Y."/>
            <person name="Jin W."/>
            <person name="Huang S."/>
        </authorList>
    </citation>
    <scope>NUCLEOTIDE SEQUENCE [LARGE SCALE GENOMIC DNA]</scope>
    <source>
        <strain evidence="3">cv. 9930</strain>
    </source>
</reference>
<dbReference type="GO" id="GO:0009733">
    <property type="term" value="P:response to auxin"/>
    <property type="evidence" value="ECO:0007669"/>
    <property type="project" value="InterPro"/>
</dbReference>
<dbReference type="STRING" id="3659.A0A0A0LM48"/>
<evidence type="ECO:0000256" key="1">
    <source>
        <dbReference type="ARBA" id="ARBA00006974"/>
    </source>
</evidence>
<gene>
    <name evidence="2" type="ORF">Csa_2G257100</name>
</gene>
<evidence type="ECO:0000313" key="3">
    <source>
        <dbReference type="Proteomes" id="UP000029981"/>
    </source>
</evidence>
<reference evidence="2 3" key="4">
    <citation type="journal article" date="2011" name="BMC Genomics">
        <title>RNA-Seq improves annotation of protein-coding genes in the cucumber genome.</title>
        <authorList>
            <person name="Li Z."/>
            <person name="Zhang Z."/>
            <person name="Yan P."/>
            <person name="Huang S."/>
            <person name="Fei Z."/>
            <person name="Lin K."/>
        </authorList>
    </citation>
    <scope>NUCLEOTIDE SEQUENCE [LARGE SCALE GENOMIC DNA]</scope>
    <source>
        <strain evidence="3">cv. 9930</strain>
    </source>
</reference>
<reference evidence="2 3" key="1">
    <citation type="journal article" date="2009" name="Nat. Genet.">
        <title>The genome of the cucumber, Cucumis sativus L.</title>
        <authorList>
            <person name="Huang S."/>
            <person name="Li R."/>
            <person name="Zhang Z."/>
            <person name="Li L."/>
            <person name="Gu X."/>
            <person name="Fan W."/>
            <person name="Lucas W.J."/>
            <person name="Wang X."/>
            <person name="Xie B."/>
            <person name="Ni P."/>
            <person name="Ren Y."/>
            <person name="Zhu H."/>
            <person name="Li J."/>
            <person name="Lin K."/>
            <person name="Jin W."/>
            <person name="Fei Z."/>
            <person name="Li G."/>
            <person name="Staub J."/>
            <person name="Kilian A."/>
            <person name="van der Vossen E.A."/>
            <person name="Wu Y."/>
            <person name="Guo J."/>
            <person name="He J."/>
            <person name="Jia Z."/>
            <person name="Ren Y."/>
            <person name="Tian G."/>
            <person name="Lu Y."/>
            <person name="Ruan J."/>
            <person name="Qian W."/>
            <person name="Wang M."/>
            <person name="Huang Q."/>
            <person name="Li B."/>
            <person name="Xuan Z."/>
            <person name="Cao J."/>
            <person name="Asan"/>
            <person name="Wu Z."/>
            <person name="Zhang J."/>
            <person name="Cai Q."/>
            <person name="Bai Y."/>
            <person name="Zhao B."/>
            <person name="Han Y."/>
            <person name="Li Y."/>
            <person name="Li X."/>
            <person name="Wang S."/>
            <person name="Shi Q."/>
            <person name="Liu S."/>
            <person name="Cho W.K."/>
            <person name="Kim J.Y."/>
            <person name="Xu Y."/>
            <person name="Heller-Uszynska K."/>
            <person name="Miao H."/>
            <person name="Cheng Z."/>
            <person name="Zhang S."/>
            <person name="Wu J."/>
            <person name="Yang Y."/>
            <person name="Kang H."/>
            <person name="Li M."/>
            <person name="Liang H."/>
            <person name="Ren X."/>
            <person name="Shi Z."/>
            <person name="Wen M."/>
            <person name="Jian M."/>
            <person name="Yang H."/>
            <person name="Zhang G."/>
            <person name="Yang Z."/>
            <person name="Chen R."/>
            <person name="Liu S."/>
            <person name="Li J."/>
            <person name="Ma L."/>
            <person name="Liu H."/>
            <person name="Zhou Y."/>
            <person name="Zhao J."/>
            <person name="Fang X."/>
            <person name="Li G."/>
            <person name="Fang L."/>
            <person name="Li Y."/>
            <person name="Liu D."/>
            <person name="Zheng H."/>
            <person name="Zhang Y."/>
            <person name="Qin N."/>
            <person name="Li Z."/>
            <person name="Yang G."/>
            <person name="Yang S."/>
            <person name="Bolund L."/>
            <person name="Kristiansen K."/>
            <person name="Zheng H."/>
            <person name="Li S."/>
            <person name="Zhang X."/>
            <person name="Yang H."/>
            <person name="Wang J."/>
            <person name="Sun R."/>
            <person name="Zhang B."/>
            <person name="Jiang S."/>
            <person name="Wang J."/>
            <person name="Du Y."/>
            <person name="Li S."/>
        </authorList>
    </citation>
    <scope>NUCLEOTIDE SEQUENCE [LARGE SCALE GENOMIC DNA]</scope>
    <source>
        <strain evidence="3">cv. 9930</strain>
    </source>
</reference>
<dbReference type="InterPro" id="IPR003676">
    <property type="entry name" value="SAUR_fam"/>
</dbReference>